<evidence type="ECO:0000256" key="2">
    <source>
        <dbReference type="SAM" id="Phobius"/>
    </source>
</evidence>
<comment type="caution">
    <text evidence="3">The sequence shown here is derived from an EMBL/GenBank/DDBJ whole genome shotgun (WGS) entry which is preliminary data.</text>
</comment>
<dbReference type="Proteomes" id="UP000649617">
    <property type="component" value="Unassembled WGS sequence"/>
</dbReference>
<feature type="region of interest" description="Disordered" evidence="1">
    <location>
        <begin position="94"/>
        <end position="136"/>
    </location>
</feature>
<feature type="compositionally biased region" description="Acidic residues" evidence="1">
    <location>
        <begin position="104"/>
        <end position="113"/>
    </location>
</feature>
<accession>A0A812KWT4</accession>
<dbReference type="OrthoDB" id="435212at2759"/>
<gene>
    <name evidence="3" type="primary">grpE</name>
    <name evidence="3" type="ORF">SPIL2461_LOCUS3918</name>
</gene>
<feature type="transmembrane region" description="Helical" evidence="2">
    <location>
        <begin position="58"/>
        <end position="80"/>
    </location>
</feature>
<reference evidence="3" key="1">
    <citation type="submission" date="2021-02" db="EMBL/GenBank/DDBJ databases">
        <authorList>
            <person name="Dougan E. K."/>
            <person name="Rhodes N."/>
            <person name="Thang M."/>
            <person name="Chan C."/>
        </authorList>
    </citation>
    <scope>NUCLEOTIDE SEQUENCE</scope>
</reference>
<protein>
    <submittedName>
        <fullName evidence="3">GrpE protein</fullName>
    </submittedName>
</protein>
<sequence>MACPAFFALDVNAIAVQAREILDRARRLLKGENIYPYYWKIIRAGTCNVVISGVGWMWLLQVLVGIVLFPLCAILTHKFLVDWAAWQKVREARRAKKGGNLSDDSSDSDDESLVSETTSYTEKSPMMGRQVYPATH</sequence>
<dbReference type="EMBL" id="CAJNIZ010004939">
    <property type="protein sequence ID" value="CAE7237419.1"/>
    <property type="molecule type" value="Genomic_DNA"/>
</dbReference>
<keyword evidence="2" id="KW-1133">Transmembrane helix</keyword>
<keyword evidence="4" id="KW-1185">Reference proteome</keyword>
<evidence type="ECO:0000256" key="1">
    <source>
        <dbReference type="SAM" id="MobiDB-lite"/>
    </source>
</evidence>
<organism evidence="3 4">
    <name type="scientific">Symbiodinium pilosum</name>
    <name type="common">Dinoflagellate</name>
    <dbReference type="NCBI Taxonomy" id="2952"/>
    <lineage>
        <taxon>Eukaryota</taxon>
        <taxon>Sar</taxon>
        <taxon>Alveolata</taxon>
        <taxon>Dinophyceae</taxon>
        <taxon>Suessiales</taxon>
        <taxon>Symbiodiniaceae</taxon>
        <taxon>Symbiodinium</taxon>
    </lineage>
</organism>
<name>A0A812KWT4_SYMPI</name>
<dbReference type="AlphaFoldDB" id="A0A812KWT4"/>
<evidence type="ECO:0000313" key="4">
    <source>
        <dbReference type="Proteomes" id="UP000649617"/>
    </source>
</evidence>
<proteinExistence type="predicted"/>
<evidence type="ECO:0000313" key="3">
    <source>
        <dbReference type="EMBL" id="CAE7237419.1"/>
    </source>
</evidence>
<keyword evidence="2" id="KW-0472">Membrane</keyword>
<keyword evidence="2" id="KW-0812">Transmembrane</keyword>